<gene>
    <name evidence="3" type="ORF">U2I54_24620</name>
</gene>
<dbReference type="InterPro" id="IPR012338">
    <property type="entry name" value="Beta-lactam/transpept-like"/>
</dbReference>
<proteinExistence type="predicted"/>
<evidence type="ECO:0000256" key="1">
    <source>
        <dbReference type="SAM" id="SignalP"/>
    </source>
</evidence>
<evidence type="ECO:0000313" key="3">
    <source>
        <dbReference type="EMBL" id="MDZ5610136.1"/>
    </source>
</evidence>
<accession>A0ABU5K4C5</accession>
<dbReference type="EC" id="3.1.1.103" evidence="3"/>
<keyword evidence="1" id="KW-0732">Signal</keyword>
<name>A0ABU5K4C5_9BACI</name>
<keyword evidence="3" id="KW-0378">Hydrolase</keyword>
<keyword evidence="4" id="KW-1185">Reference proteome</keyword>
<sequence length="722" mass="78623">MKSFIIKKGTALALTATILAGTLVLPTNGNANAVYKKTLTQQAVDKAANTENIPGVIVTVKKGEASWSYASGEANIERNHKVDADSAFRIGSTTKTFVATVALQLAGEKKLSLDDTVEKWMPELLKGNGYDGNKVTIRQLLNHTSGIPDFLTPELKTKLLENPSENYTPEQLIARALELEPITGWAYSSANTVIMGLIIQKVTGETYAEQIKKRIIEPLELKETFLPGSSMDIPKTLARGYLNTGDKLVDITVFNPSFANAGGEMISTGKDLTTFFRALLGGKLLTPEMQKEMMTSTADSPLGKYGLGIHATKLPDGTEVWGHGGGIPGFTNFAGGTEDGQHVISININVLGAEKHINNILASEFAAKSKKELTDKEKKSKHKHREEVKYVMGQVVTNKKVPSVIAGGLKDGKRWSYATGTASYEVPRAVEPNFSFRIGSITKTFTASVILQLVEEKQLNLDDSVEKWLPGVVQSNGYDGNKITIRQLLNHTSGIASYIDLDMRDITLPQNPFRYYSAGELINLGLAKPPIFAPGEGWDYSNTNTVLAGQIIQKVTGDTYAEQIRKRFIEPLGLKETFVMEASSHIPGEHATGYNMDRSGHLYDLTEMNQSFANAAGDMVSTVKDLTTFFSALLGGKLLNQEMMDQMLTTVDSPIGKFGLGIYEEKTLDGQSYWGHAGGTYGFETRVGSSIGGKHILVTAINAVGPEVLTGRKKIFNKEFSR</sequence>
<dbReference type="Pfam" id="PF00144">
    <property type="entry name" value="Beta-lactamase"/>
    <property type="match status" value="2"/>
</dbReference>
<feature type="signal peptide" evidence="1">
    <location>
        <begin position="1"/>
        <end position="33"/>
    </location>
</feature>
<reference evidence="4" key="1">
    <citation type="submission" date="2023-11" db="EMBL/GenBank/DDBJ databases">
        <title>Genome Sequence of Bacillus pseudomycoides stain BUPM19.</title>
        <authorList>
            <person name="Farhat A."/>
        </authorList>
    </citation>
    <scope>NUCLEOTIDE SEQUENCE [LARGE SCALE GENOMIC DNA]</scope>
    <source>
        <strain evidence="4">BUPM19</strain>
    </source>
</reference>
<feature type="domain" description="Beta-lactamase-related" evidence="2">
    <location>
        <begin position="42"/>
        <end position="352"/>
    </location>
</feature>
<dbReference type="InterPro" id="IPR001466">
    <property type="entry name" value="Beta-lactam-related"/>
</dbReference>
<organism evidence="3 4">
    <name type="scientific">Bacillus bingmayongensis</name>
    <dbReference type="NCBI Taxonomy" id="1150157"/>
    <lineage>
        <taxon>Bacteria</taxon>
        <taxon>Bacillati</taxon>
        <taxon>Bacillota</taxon>
        <taxon>Bacilli</taxon>
        <taxon>Bacillales</taxon>
        <taxon>Bacillaceae</taxon>
        <taxon>Bacillus</taxon>
    </lineage>
</organism>
<evidence type="ECO:0000313" key="4">
    <source>
        <dbReference type="Proteomes" id="UP001291930"/>
    </source>
</evidence>
<evidence type="ECO:0000259" key="2">
    <source>
        <dbReference type="Pfam" id="PF00144"/>
    </source>
</evidence>
<protein>
    <submittedName>
        <fullName evidence="3">Serine hydrolase domain-containing protein</fullName>
        <ecNumber evidence="3">3.1.1.103</ecNumber>
    </submittedName>
</protein>
<dbReference type="Gene3D" id="3.40.710.10">
    <property type="entry name" value="DD-peptidase/beta-lactamase superfamily"/>
    <property type="match status" value="2"/>
</dbReference>
<dbReference type="Proteomes" id="UP001291930">
    <property type="component" value="Unassembled WGS sequence"/>
</dbReference>
<dbReference type="EMBL" id="JAXOVW010000113">
    <property type="protein sequence ID" value="MDZ5610136.1"/>
    <property type="molecule type" value="Genomic_DNA"/>
</dbReference>
<feature type="domain" description="Beta-lactamase-related" evidence="2">
    <location>
        <begin position="394"/>
        <end position="705"/>
    </location>
</feature>
<dbReference type="InterPro" id="IPR050491">
    <property type="entry name" value="AmpC-like"/>
</dbReference>
<dbReference type="SUPFAM" id="SSF56601">
    <property type="entry name" value="beta-lactamase/transpeptidase-like"/>
    <property type="match status" value="2"/>
</dbReference>
<comment type="caution">
    <text evidence="3">The sequence shown here is derived from an EMBL/GenBank/DDBJ whole genome shotgun (WGS) entry which is preliminary data.</text>
</comment>
<dbReference type="PANTHER" id="PTHR46825">
    <property type="entry name" value="D-ALANYL-D-ALANINE-CARBOXYPEPTIDASE/ENDOPEPTIDASE AMPH"/>
    <property type="match status" value="1"/>
</dbReference>
<dbReference type="RefSeq" id="WP_374219420.1">
    <property type="nucleotide sequence ID" value="NZ_JAXOVW010000113.1"/>
</dbReference>
<feature type="chain" id="PRO_5045883412" evidence="1">
    <location>
        <begin position="34"/>
        <end position="722"/>
    </location>
</feature>
<dbReference type="PANTHER" id="PTHR46825:SF7">
    <property type="entry name" value="D-ALANYL-D-ALANINE CARBOXYPEPTIDASE"/>
    <property type="match status" value="1"/>
</dbReference>
<dbReference type="GO" id="GO:0016787">
    <property type="term" value="F:hydrolase activity"/>
    <property type="evidence" value="ECO:0007669"/>
    <property type="project" value="UniProtKB-KW"/>
</dbReference>